<reference evidence="3 4" key="1">
    <citation type="submission" date="2020-03" db="EMBL/GenBank/DDBJ databases">
        <title>Sequencing the genomes of 1000 actinobacteria strains.</title>
        <authorList>
            <person name="Klenk H.-P."/>
        </authorList>
    </citation>
    <scope>NUCLEOTIDE SEQUENCE [LARGE SCALE GENOMIC DNA]</scope>
    <source>
        <strain evidence="3 4">DSM 45490</strain>
    </source>
</reference>
<accession>A0A7X5V7V1</accession>
<keyword evidence="1" id="KW-0732">Signal</keyword>
<sequence>MLSRRHFTGLAAAAVAAGLTSTTRPAAAAVRYDDPVHFGSAYDACPPDPAAVVLGSPGFEVSADGTADATAALQAAVDEASRRGIANKLGDILGGVRDFPLGDGGGIVLVPPGLYRLSAPIDVHDSVRVIGFGRHRPRFVLAPNSPGYAGTAARDVFSFRRRPVGGPVTYANNDTFGSGLINLDVEIGAGNPQAIAVRFGGAQLCVLQDLDLDVGDGRAGIDHNANLIQRVRVRGGAVGLNAYAASAGWPTTLLDCRFTGQREAAIRTSNDAKLVLVRTVLAGAPRGVECVPGQFLHLYLQNCVLDDVAEGIVLNDSDQLPGAADPRIRNSNQLNLVDSVVRRTPTVLTLAQSGRRTPARDGGIDLTYGLRITDALSAREARADGVAMSQGAPDAGVLRTDVPELPPVAGWVSIHDVAARMGRTVGSGTADDLPVFQAAVDRHESVFVPIGEYLLAGTLRLPKDANLIGLHPRQTWLRTPDGTPYFGDPDRPRALVETSPGGRTIVHGLGLDTARNTPGAVNISWRSGPGSYLADIATQFVKWHPDDVAGGDPGYTYKGKHKYGVWVRGGGGVLSNVWSANGWADNGFLVEQSAVPTSAYELSIEHHRYREVVLRQVSGWRFFGLQTEDHIYGWQSQALELDQCHDLLFANSVFFRVATVLGPSPYGTGLRNCHDIVFRGNRGYRDKTPEFTQWGAAVADLRTGRTVPEPEFASLIIR</sequence>
<dbReference type="InterPro" id="IPR006311">
    <property type="entry name" value="TAT_signal"/>
</dbReference>
<dbReference type="Proteomes" id="UP000555407">
    <property type="component" value="Unassembled WGS sequence"/>
</dbReference>
<feature type="domain" description="Rhamnogalacturonase A/B/Epimerase-like pectate lyase" evidence="2">
    <location>
        <begin position="60"/>
        <end position="269"/>
    </location>
</feature>
<organism evidence="3 4">
    <name type="scientific">Kribbella shirazensis</name>
    <dbReference type="NCBI Taxonomy" id="1105143"/>
    <lineage>
        <taxon>Bacteria</taxon>
        <taxon>Bacillati</taxon>
        <taxon>Actinomycetota</taxon>
        <taxon>Actinomycetes</taxon>
        <taxon>Propionibacteriales</taxon>
        <taxon>Kribbellaceae</taxon>
        <taxon>Kribbella</taxon>
    </lineage>
</organism>
<dbReference type="InterPro" id="IPR012334">
    <property type="entry name" value="Pectin_lyas_fold"/>
</dbReference>
<dbReference type="Pfam" id="PF12708">
    <property type="entry name" value="Pect-lyase_RHGA_epim"/>
    <property type="match status" value="1"/>
</dbReference>
<dbReference type="InterPro" id="IPR024535">
    <property type="entry name" value="RHGA/B-epi-like_pectate_lyase"/>
</dbReference>
<comment type="caution">
    <text evidence="3">The sequence shown here is derived from an EMBL/GenBank/DDBJ whole genome shotgun (WGS) entry which is preliminary data.</text>
</comment>
<dbReference type="EMBL" id="JAASRO010000001">
    <property type="protein sequence ID" value="NIK56233.1"/>
    <property type="molecule type" value="Genomic_DNA"/>
</dbReference>
<dbReference type="Gene3D" id="2.160.20.10">
    <property type="entry name" value="Single-stranded right-handed beta-helix, Pectin lyase-like"/>
    <property type="match status" value="2"/>
</dbReference>
<keyword evidence="4" id="KW-1185">Reference proteome</keyword>
<feature type="chain" id="PRO_5030988544" description="Rhamnogalacturonase A/B/Epimerase-like pectate lyase domain-containing protein" evidence="1">
    <location>
        <begin position="29"/>
        <end position="718"/>
    </location>
</feature>
<dbReference type="RefSeq" id="WP_167205452.1">
    <property type="nucleotide sequence ID" value="NZ_JAASRO010000001.1"/>
</dbReference>
<evidence type="ECO:0000259" key="2">
    <source>
        <dbReference type="Pfam" id="PF12708"/>
    </source>
</evidence>
<feature type="signal peptide" evidence="1">
    <location>
        <begin position="1"/>
        <end position="28"/>
    </location>
</feature>
<evidence type="ECO:0000256" key="1">
    <source>
        <dbReference type="SAM" id="SignalP"/>
    </source>
</evidence>
<evidence type="ECO:0000313" key="3">
    <source>
        <dbReference type="EMBL" id="NIK56233.1"/>
    </source>
</evidence>
<dbReference type="AlphaFoldDB" id="A0A7X5V7V1"/>
<protein>
    <recommendedName>
        <fullName evidence="2">Rhamnogalacturonase A/B/Epimerase-like pectate lyase domain-containing protein</fullName>
    </recommendedName>
</protein>
<evidence type="ECO:0000313" key="4">
    <source>
        <dbReference type="Proteomes" id="UP000555407"/>
    </source>
</evidence>
<dbReference type="SUPFAM" id="SSF51126">
    <property type="entry name" value="Pectin lyase-like"/>
    <property type="match status" value="2"/>
</dbReference>
<dbReference type="PROSITE" id="PS51318">
    <property type="entry name" value="TAT"/>
    <property type="match status" value="1"/>
</dbReference>
<dbReference type="InterPro" id="IPR011050">
    <property type="entry name" value="Pectin_lyase_fold/virulence"/>
</dbReference>
<proteinExistence type="predicted"/>
<name>A0A7X5V7V1_9ACTN</name>
<gene>
    <name evidence="3" type="ORF">BJY22_001950</name>
</gene>